<dbReference type="Proteomes" id="UP000054874">
    <property type="component" value="Unassembled WGS sequence"/>
</dbReference>
<comment type="caution">
    <text evidence="1">The sequence shown here is derived from an EMBL/GenBank/DDBJ whole genome shotgun (WGS) entry which is preliminary data.</text>
</comment>
<dbReference type="AlphaFoldDB" id="A0A0V8QCT8"/>
<evidence type="ECO:0008006" key="3">
    <source>
        <dbReference type="Google" id="ProtNLM"/>
    </source>
</evidence>
<keyword evidence="2" id="KW-1185">Reference proteome</keyword>
<evidence type="ECO:0000313" key="2">
    <source>
        <dbReference type="Proteomes" id="UP000054874"/>
    </source>
</evidence>
<reference evidence="1 2" key="1">
    <citation type="submission" date="2015-11" db="EMBL/GenBank/DDBJ databases">
        <title>Butyribacter intestini gen. nov., sp. nov., a butyric acid-producing bacterium of the family Lachnospiraceae isolated from the human faeces.</title>
        <authorList>
            <person name="Zou Y."/>
            <person name="Xue W."/>
            <person name="Luo G."/>
            <person name="Lv M."/>
        </authorList>
    </citation>
    <scope>NUCLEOTIDE SEQUENCE [LARGE SCALE GENOMIC DNA]</scope>
    <source>
        <strain evidence="1 2">ACET-33324</strain>
    </source>
</reference>
<protein>
    <recommendedName>
        <fullName evidence="3">Chorion class high-cysteine HCB protein 13</fullName>
    </recommendedName>
</protein>
<sequence>MSDLAATNCGTSCGCNGGNNCLWILLLLFFCGNGRGIFGGNGCGCDGLFGGDNDDCCSWIIILILIFCCGGCRC</sequence>
<organism evidence="1 2">
    <name type="scientific">Acetivibrio ethanolgignens</name>
    <dbReference type="NCBI Taxonomy" id="290052"/>
    <lineage>
        <taxon>Bacteria</taxon>
        <taxon>Bacillati</taxon>
        <taxon>Bacillota</taxon>
        <taxon>Clostridia</taxon>
        <taxon>Eubacteriales</taxon>
        <taxon>Oscillospiraceae</taxon>
        <taxon>Acetivibrio</taxon>
    </lineage>
</organism>
<dbReference type="EMBL" id="LNAM01000176">
    <property type="protein sequence ID" value="KSV58298.1"/>
    <property type="molecule type" value="Genomic_DNA"/>
</dbReference>
<gene>
    <name evidence="1" type="ORF">ASU35_13170</name>
</gene>
<evidence type="ECO:0000313" key="1">
    <source>
        <dbReference type="EMBL" id="KSV58298.1"/>
    </source>
</evidence>
<proteinExistence type="predicted"/>
<dbReference type="RefSeq" id="WP_058353451.1">
    <property type="nucleotide sequence ID" value="NZ_CABMMD010000176.1"/>
</dbReference>
<name>A0A0V8QCT8_9FIRM</name>
<accession>A0A0V8QCT8</accession>